<feature type="transmembrane region" description="Helical" evidence="1">
    <location>
        <begin position="566"/>
        <end position="589"/>
    </location>
</feature>
<evidence type="ECO:0000313" key="2">
    <source>
        <dbReference type="EMBL" id="CAL8098150.1"/>
    </source>
</evidence>
<comment type="caution">
    <text evidence="2">The sequence shown here is derived from an EMBL/GenBank/DDBJ whole genome shotgun (WGS) entry which is preliminary data.</text>
</comment>
<reference evidence="2 3" key="1">
    <citation type="submission" date="2024-08" db="EMBL/GenBank/DDBJ databases">
        <authorList>
            <person name="Cucini C."/>
            <person name="Frati F."/>
        </authorList>
    </citation>
    <scope>NUCLEOTIDE SEQUENCE [LARGE SCALE GENOMIC DNA]</scope>
</reference>
<gene>
    <name evidence="2" type="ORF">ODALV1_LOCUS9842</name>
</gene>
<evidence type="ECO:0000313" key="3">
    <source>
        <dbReference type="Proteomes" id="UP001642540"/>
    </source>
</evidence>
<feature type="transmembrane region" description="Helical" evidence="1">
    <location>
        <begin position="256"/>
        <end position="273"/>
    </location>
</feature>
<organism evidence="2 3">
    <name type="scientific">Orchesella dallaii</name>
    <dbReference type="NCBI Taxonomy" id="48710"/>
    <lineage>
        <taxon>Eukaryota</taxon>
        <taxon>Metazoa</taxon>
        <taxon>Ecdysozoa</taxon>
        <taxon>Arthropoda</taxon>
        <taxon>Hexapoda</taxon>
        <taxon>Collembola</taxon>
        <taxon>Entomobryomorpha</taxon>
        <taxon>Entomobryoidea</taxon>
        <taxon>Orchesellidae</taxon>
        <taxon>Orchesellinae</taxon>
        <taxon>Orchesella</taxon>
    </lineage>
</organism>
<evidence type="ECO:0000256" key="1">
    <source>
        <dbReference type="SAM" id="Phobius"/>
    </source>
</evidence>
<accession>A0ABP1QCM0</accession>
<keyword evidence="3" id="KW-1185">Reference proteome</keyword>
<dbReference type="EMBL" id="CAXLJM020000030">
    <property type="protein sequence ID" value="CAL8098150.1"/>
    <property type="molecule type" value="Genomic_DNA"/>
</dbReference>
<proteinExistence type="predicted"/>
<keyword evidence="1" id="KW-0472">Membrane</keyword>
<keyword evidence="1" id="KW-1133">Transmembrane helix</keyword>
<sequence length="592" mass="68294">MFQTRSTDQQHGVELLLRFKPTTHNHMNSLLHKPPITTFVLSEIHDINYKQIIYVNEIGAFAQIKILIVDTSSDVLLISCQLCNLNLQILTFQKRSSTKLSDGFWESAIPIRLIKVNSSLKVLELVHLWNKLNFDWGMGHSLESISGSDCDNYRGKLHSEWIRGVNDKPHYAEAEDCVLKTIHNFHNCSKADCFKPLKITRAGSVNQFSSISSMLSGHGFSILNFGTKLVGFKYVYFKARPRGKVNIEALLKPIPYTGWLLIFGVIVCMWLTFRMLKVPYAFFSIVASLLEQDFKIGKLLGFKKCFLVIIWLFTCVLVRNVYTSTMYTFLTTPTLQIPSSLEEIYNDTSVPLLFDDGSLAYVTIEKEIENHTTTTIYPFLKRRSLNAINCFTDQREYWSKSVIMHTTFLWNITHSIDISCRMFANDRLQTRTIRETFSEFAMIYNQAAALKTVFAVLSKRRMHVNIENAFSTRLFGIASLYKNAIQTYYEQDLGALNGGGILMKLQHEIQMFMEISALREDHTKLYRNKKKFSFYSAVQYFNNRRNAFSWEYDNGVVEPCSIQSVLAIWILHLLLLVICLIVFTNEILVSIY</sequence>
<keyword evidence="1" id="KW-0812">Transmembrane</keyword>
<name>A0ABP1QCM0_9HEXA</name>
<dbReference type="Proteomes" id="UP001642540">
    <property type="component" value="Unassembled WGS sequence"/>
</dbReference>
<protein>
    <submittedName>
        <fullName evidence="2">Uncharacterized protein</fullName>
    </submittedName>
</protein>
<feature type="transmembrane region" description="Helical" evidence="1">
    <location>
        <begin position="305"/>
        <end position="322"/>
    </location>
</feature>